<dbReference type="Proteomes" id="UP000316225">
    <property type="component" value="Unassembled WGS sequence"/>
</dbReference>
<gene>
    <name evidence="2" type="ORF">IQ24_01658</name>
</gene>
<reference evidence="2 3" key="1">
    <citation type="journal article" date="2015" name="Stand. Genomic Sci.">
        <title>Genomic Encyclopedia of Bacterial and Archaeal Type Strains, Phase III: the genomes of soil and plant-associated and newly described type strains.</title>
        <authorList>
            <person name="Whitman W.B."/>
            <person name="Woyke T."/>
            <person name="Klenk H.P."/>
            <person name="Zhou Y."/>
            <person name="Lilburn T.G."/>
            <person name="Beck B.J."/>
            <person name="De Vos P."/>
            <person name="Vandamme P."/>
            <person name="Eisen J.A."/>
            <person name="Garrity G."/>
            <person name="Hugenholtz P."/>
            <person name="Kyrpides N.C."/>
        </authorList>
    </citation>
    <scope>NUCLEOTIDE SEQUENCE [LARGE SCALE GENOMIC DNA]</scope>
    <source>
        <strain evidence="2 3">CGMCC 1.5364</strain>
    </source>
</reference>
<evidence type="ECO:0000259" key="1">
    <source>
        <dbReference type="Pfam" id="PF04355"/>
    </source>
</evidence>
<dbReference type="OrthoDB" id="7160681at2"/>
<accession>A0A562NSK4</accession>
<sequence length="133" mass="14382">MAEGHRLTGLAPARMMAAGLMSIWATGAWAEVGFDKSIWQTPMGYDEENPRRQEMLPGALASLTNGTPAADVKASLGSPEAQFDTEWVYYLGKSKEQDSKVLIVFFNGDGLLVSAREFQGAAYAPPDGAHMTR</sequence>
<dbReference type="AlphaFoldDB" id="A0A562NSK4"/>
<keyword evidence="3" id="KW-1185">Reference proteome</keyword>
<dbReference type="GO" id="GO:0019867">
    <property type="term" value="C:outer membrane"/>
    <property type="evidence" value="ECO:0007669"/>
    <property type="project" value="InterPro"/>
</dbReference>
<evidence type="ECO:0000313" key="2">
    <source>
        <dbReference type="EMBL" id="TWI35149.1"/>
    </source>
</evidence>
<comment type="caution">
    <text evidence="2">The sequence shown here is derived from an EMBL/GenBank/DDBJ whole genome shotgun (WGS) entry which is preliminary data.</text>
</comment>
<proteinExistence type="predicted"/>
<feature type="domain" description="Outer membrane protein assembly factor BamE" evidence="1">
    <location>
        <begin position="59"/>
        <end position="112"/>
    </location>
</feature>
<dbReference type="EMBL" id="VLKU01000004">
    <property type="protein sequence ID" value="TWI35149.1"/>
    <property type="molecule type" value="Genomic_DNA"/>
</dbReference>
<name>A0A562NSK4_9RHOB</name>
<evidence type="ECO:0000313" key="3">
    <source>
        <dbReference type="Proteomes" id="UP000316225"/>
    </source>
</evidence>
<dbReference type="Pfam" id="PF04355">
    <property type="entry name" value="BamE"/>
    <property type="match status" value="1"/>
</dbReference>
<dbReference type="RefSeq" id="WP_145397404.1">
    <property type="nucleotide sequence ID" value="NZ_VLKU01000004.1"/>
</dbReference>
<organism evidence="2 3">
    <name type="scientific">Paracoccus sulfuroxidans</name>
    <dbReference type="NCBI Taxonomy" id="384678"/>
    <lineage>
        <taxon>Bacteria</taxon>
        <taxon>Pseudomonadati</taxon>
        <taxon>Pseudomonadota</taxon>
        <taxon>Alphaproteobacteria</taxon>
        <taxon>Rhodobacterales</taxon>
        <taxon>Paracoccaceae</taxon>
        <taxon>Paracoccus</taxon>
    </lineage>
</organism>
<dbReference type="InterPro" id="IPR007450">
    <property type="entry name" value="BamE_dom"/>
</dbReference>
<protein>
    <recommendedName>
        <fullName evidence="1">Outer membrane protein assembly factor BamE domain-containing protein</fullName>
    </recommendedName>
</protein>